<dbReference type="InterPro" id="IPR003953">
    <property type="entry name" value="FAD-dep_OxRdtase_2_FAD-bd"/>
</dbReference>
<evidence type="ECO:0000256" key="3">
    <source>
        <dbReference type="ARBA" id="ARBA00022827"/>
    </source>
</evidence>
<dbReference type="SUPFAM" id="SSF51905">
    <property type="entry name" value="FAD/NAD(P)-binding domain"/>
    <property type="match status" value="1"/>
</dbReference>
<gene>
    <name evidence="6" type="ordered locus">AS9A_1017</name>
</gene>
<keyword evidence="7" id="KW-1185">Reference proteome</keyword>
<evidence type="ECO:0000259" key="5">
    <source>
        <dbReference type="Pfam" id="PF00890"/>
    </source>
</evidence>
<dbReference type="RefSeq" id="WP_013805818.1">
    <property type="nucleotide sequence ID" value="NC_015564.1"/>
</dbReference>
<evidence type="ECO:0000313" key="7">
    <source>
        <dbReference type="Proteomes" id="UP000009235"/>
    </source>
</evidence>
<dbReference type="KEGG" id="asd:AS9A_1017"/>
<dbReference type="GO" id="GO:0033765">
    <property type="term" value="F:steroid dehydrogenase activity, acting on the CH-CH group of donors"/>
    <property type="evidence" value="ECO:0007669"/>
    <property type="project" value="UniProtKB-ARBA"/>
</dbReference>
<dbReference type="PRINTS" id="PR00411">
    <property type="entry name" value="PNDRDTASEI"/>
</dbReference>
<evidence type="ECO:0000256" key="2">
    <source>
        <dbReference type="ARBA" id="ARBA00022630"/>
    </source>
</evidence>
<reference evidence="6 7" key="1">
    <citation type="journal article" date="2011" name="J. Bacteriol.">
        <title>Complete genome sequence of Amycolicicoccus subflavus DQS3-9A1T, an actinomycete isolated from crude oil-polluted soil.</title>
        <authorList>
            <person name="Cai M."/>
            <person name="Chen W.M."/>
            <person name="Nie Y."/>
            <person name="Chi C.Q."/>
            <person name="Wang Y.N."/>
            <person name="Tang Y.Q."/>
            <person name="Li G.Y."/>
            <person name="Wu X.L."/>
        </authorList>
    </citation>
    <scope>NUCLEOTIDE SEQUENCE [LARGE SCALE GENOMIC DNA]</scope>
    <source>
        <strain evidence="7">DSM 45089 / DQS3-9A1</strain>
    </source>
</reference>
<name>F6EQ46_HOYSD</name>
<dbReference type="GO" id="GO:0008202">
    <property type="term" value="P:steroid metabolic process"/>
    <property type="evidence" value="ECO:0007669"/>
    <property type="project" value="UniProtKB-ARBA"/>
</dbReference>
<keyword evidence="4" id="KW-0560">Oxidoreductase</keyword>
<accession>F6EQ46</accession>
<dbReference type="eggNOG" id="COG1053">
    <property type="taxonomic scope" value="Bacteria"/>
</dbReference>
<keyword evidence="3" id="KW-0274">FAD</keyword>
<dbReference type="NCBIfam" id="NF005510">
    <property type="entry name" value="PRK07121.1-3"/>
    <property type="match status" value="1"/>
</dbReference>
<dbReference type="InterPro" id="IPR050315">
    <property type="entry name" value="FAD-oxidoreductase_2"/>
</dbReference>
<proteinExistence type="predicted"/>
<sequence>MATDIPELMSTKDVPEWGDAADVIVVGFGVAGACAAIAAAETGADVLLLERATASGGTTALCAGQIYLGGGTPVQEATGIIDDVAEMIRYIEAVTPEPDSEKIRLYCEGSVAHFSWLESLGVPFERSFYAGKAVYQPGTEGLMWTGNELTWPFREQAKPAPRGHKVAAPGETGGAELMRILTKHIESLPIRVQYETTVRNLVADADGHVVGVHVRRLSDGPAFLRAGSVVLAAGGFVVNTEMIAAYTPRLVSGFMPLGTPGDDGLGIRLGQSAGGVPIHMEGAFMTAAFYPPPQMLNGIIVNEAGHRFVAEDSYHGRTAGAVLEQPNARAYLILDAETTAWPEIPLAPFIDGWESIDEMELALGIPPGNLATTLDDYNTSAAKGDDPDFHKHPDWLKPLDAGPWAAFDLSLGKAAYVGFTLGGLRTSPDGEVLTAGGPVPGLYAAGACASNIAQDCSGYASGTCVGEGSFFGRRAGRHAAASVRVG</sequence>
<dbReference type="HOGENOM" id="CLU_011398_4_4_11"/>
<dbReference type="InterPro" id="IPR027477">
    <property type="entry name" value="Succ_DH/fumarate_Rdtase_cat_sf"/>
</dbReference>
<dbReference type="NCBIfam" id="NF005508">
    <property type="entry name" value="PRK07121.1-1"/>
    <property type="match status" value="1"/>
</dbReference>
<dbReference type="AlphaFoldDB" id="F6EQ46"/>
<protein>
    <submittedName>
        <fullName evidence="6">Possible fumarate reductase/succinate dehydrogenase</fullName>
    </submittedName>
</protein>
<feature type="domain" description="FAD-dependent oxidoreductase 2 FAD-binding" evidence="5">
    <location>
        <begin position="22"/>
        <end position="451"/>
    </location>
</feature>
<dbReference type="STRING" id="443218.AS9A_1017"/>
<dbReference type="PANTHER" id="PTHR43400">
    <property type="entry name" value="FUMARATE REDUCTASE"/>
    <property type="match status" value="1"/>
</dbReference>
<dbReference type="SUPFAM" id="SSF56425">
    <property type="entry name" value="Succinate dehydrogenase/fumarate reductase flavoprotein, catalytic domain"/>
    <property type="match status" value="1"/>
</dbReference>
<comment type="cofactor">
    <cofactor evidence="1">
        <name>FAD</name>
        <dbReference type="ChEBI" id="CHEBI:57692"/>
    </cofactor>
</comment>
<dbReference type="Pfam" id="PF00890">
    <property type="entry name" value="FAD_binding_2"/>
    <property type="match status" value="1"/>
</dbReference>
<dbReference type="Proteomes" id="UP000009235">
    <property type="component" value="Chromosome"/>
</dbReference>
<dbReference type="InterPro" id="IPR036188">
    <property type="entry name" value="FAD/NAD-bd_sf"/>
</dbReference>
<evidence type="ECO:0000256" key="1">
    <source>
        <dbReference type="ARBA" id="ARBA00001974"/>
    </source>
</evidence>
<dbReference type="PANTHER" id="PTHR43400:SF10">
    <property type="entry name" value="3-OXOSTEROID 1-DEHYDROGENASE"/>
    <property type="match status" value="1"/>
</dbReference>
<dbReference type="EMBL" id="CP002786">
    <property type="protein sequence ID" value="AEF39469.1"/>
    <property type="molecule type" value="Genomic_DNA"/>
</dbReference>
<dbReference type="Gene3D" id="3.90.700.10">
    <property type="entry name" value="Succinate dehydrogenase/fumarate reductase flavoprotein, catalytic domain"/>
    <property type="match status" value="1"/>
</dbReference>
<evidence type="ECO:0000313" key="6">
    <source>
        <dbReference type="EMBL" id="AEF39469.1"/>
    </source>
</evidence>
<organism evidence="6 7">
    <name type="scientific">Hoyosella subflava (strain DSM 45089 / JCM 17490 / NBRC 109087 / DQS3-9A1)</name>
    <name type="common">Amycolicicoccus subflavus</name>
    <dbReference type="NCBI Taxonomy" id="443218"/>
    <lineage>
        <taxon>Bacteria</taxon>
        <taxon>Bacillati</taxon>
        <taxon>Actinomycetota</taxon>
        <taxon>Actinomycetes</taxon>
        <taxon>Mycobacteriales</taxon>
        <taxon>Hoyosellaceae</taxon>
        <taxon>Hoyosella</taxon>
    </lineage>
</organism>
<evidence type="ECO:0000256" key="4">
    <source>
        <dbReference type="ARBA" id="ARBA00023002"/>
    </source>
</evidence>
<dbReference type="Gene3D" id="3.50.50.60">
    <property type="entry name" value="FAD/NAD(P)-binding domain"/>
    <property type="match status" value="1"/>
</dbReference>
<keyword evidence="2" id="KW-0285">Flavoprotein</keyword>
<dbReference type="OrthoDB" id="337830at2"/>